<dbReference type="EMBL" id="VSSQ01080580">
    <property type="protein sequence ID" value="MPN29745.1"/>
    <property type="molecule type" value="Genomic_DNA"/>
</dbReference>
<protein>
    <recommendedName>
        <fullName evidence="2">Phosphoadenosine phosphosulfate reductase</fullName>
    </recommendedName>
</protein>
<evidence type="ECO:0008006" key="2">
    <source>
        <dbReference type="Google" id="ProtNLM"/>
    </source>
</evidence>
<gene>
    <name evidence="1" type="ORF">SDC9_177198</name>
</gene>
<dbReference type="PANTHER" id="PTHR30083">
    <property type="entry name" value="TRANSCRIPTIONAL REGULATOR-RELATED"/>
    <property type="match status" value="1"/>
</dbReference>
<dbReference type="PANTHER" id="PTHR30083:SF0">
    <property type="entry name" value="3'-PHOSPHOADENOSINE 5'-PHOSPHOSULFATE SULFOTRANSFERASE (PAPS REDUCTASE)_FAD SYNTHETASE"/>
    <property type="match status" value="1"/>
</dbReference>
<proteinExistence type="predicted"/>
<evidence type="ECO:0000313" key="1">
    <source>
        <dbReference type="EMBL" id="MPN29745.1"/>
    </source>
</evidence>
<sequence length="163" mass="19250">MRICEPFGNEQRQALDFFHVIEPDTWGRMVARVNGANFGALYARKRGVILGNYAIDKPEHLSWQNFVRLLLGSMPQTTAEHYRNKIAVYLHWWQTRGECPAGIPDEQPDDLGSKDIPSWRRIAKCILKNDYWCKMLCFSPTKTLAYQKYCDLMRRRRKIWKLI</sequence>
<dbReference type="GO" id="GO:0071453">
    <property type="term" value="P:cellular response to oxygen levels"/>
    <property type="evidence" value="ECO:0007669"/>
    <property type="project" value="TreeGrafter"/>
</dbReference>
<reference evidence="1" key="1">
    <citation type="submission" date="2019-08" db="EMBL/GenBank/DDBJ databases">
        <authorList>
            <person name="Kucharzyk K."/>
            <person name="Murdoch R.W."/>
            <person name="Higgins S."/>
            <person name="Loffler F."/>
        </authorList>
    </citation>
    <scope>NUCLEOTIDE SEQUENCE</scope>
</reference>
<dbReference type="InterPro" id="IPR021845">
    <property type="entry name" value="DUF3440"/>
</dbReference>
<comment type="caution">
    <text evidence="1">The sequence shown here is derived from an EMBL/GenBank/DDBJ whole genome shotgun (WGS) entry which is preliminary data.</text>
</comment>
<organism evidence="1">
    <name type="scientific">bioreactor metagenome</name>
    <dbReference type="NCBI Taxonomy" id="1076179"/>
    <lineage>
        <taxon>unclassified sequences</taxon>
        <taxon>metagenomes</taxon>
        <taxon>ecological metagenomes</taxon>
    </lineage>
</organism>
<name>A0A645GSM6_9ZZZZ</name>
<dbReference type="Pfam" id="PF11922">
    <property type="entry name" value="DUF3440"/>
    <property type="match status" value="2"/>
</dbReference>
<accession>A0A645GSM6</accession>
<dbReference type="AlphaFoldDB" id="A0A645GSM6"/>